<dbReference type="AlphaFoldDB" id="A0A8J2LUQ5"/>
<feature type="compositionally biased region" description="Polar residues" evidence="1">
    <location>
        <begin position="93"/>
        <end position="106"/>
    </location>
</feature>
<dbReference type="EMBL" id="CAJVCH010549697">
    <property type="protein sequence ID" value="CAG7828995.1"/>
    <property type="molecule type" value="Genomic_DNA"/>
</dbReference>
<feature type="non-terminal residue" evidence="2">
    <location>
        <position position="143"/>
    </location>
</feature>
<accession>A0A8J2LUQ5</accession>
<name>A0A8J2LUQ5_9HEXA</name>
<keyword evidence="3" id="KW-1185">Reference proteome</keyword>
<feature type="region of interest" description="Disordered" evidence="1">
    <location>
        <begin position="93"/>
        <end position="143"/>
    </location>
</feature>
<comment type="caution">
    <text evidence="2">The sequence shown here is derived from an EMBL/GenBank/DDBJ whole genome shotgun (WGS) entry which is preliminary data.</text>
</comment>
<gene>
    <name evidence="2" type="ORF">AFUS01_LOCUS38883</name>
</gene>
<reference evidence="2" key="1">
    <citation type="submission" date="2021-06" db="EMBL/GenBank/DDBJ databases">
        <authorList>
            <person name="Hodson N. C."/>
            <person name="Mongue J. A."/>
            <person name="Jaron S. K."/>
        </authorList>
    </citation>
    <scope>NUCLEOTIDE SEQUENCE</scope>
</reference>
<sequence length="143" mass="15780">MTHQTYTDIDESQKAGGSISSNAVKIVYKKVSDSTQPSTIQRRKPKTVTAVKQITQGGKSHFIGTPVIPAADEAESELDSEIHTSLQILSFRSSRQPNAGNWLTQLSEKRKASEADQEGRDDKRYRVDEQESGGCETSNEKLP</sequence>
<evidence type="ECO:0000313" key="3">
    <source>
        <dbReference type="Proteomes" id="UP000708208"/>
    </source>
</evidence>
<protein>
    <submittedName>
        <fullName evidence="2">Uncharacterized protein</fullName>
    </submittedName>
</protein>
<evidence type="ECO:0000256" key="1">
    <source>
        <dbReference type="SAM" id="MobiDB-lite"/>
    </source>
</evidence>
<organism evidence="2 3">
    <name type="scientific">Allacma fusca</name>
    <dbReference type="NCBI Taxonomy" id="39272"/>
    <lineage>
        <taxon>Eukaryota</taxon>
        <taxon>Metazoa</taxon>
        <taxon>Ecdysozoa</taxon>
        <taxon>Arthropoda</taxon>
        <taxon>Hexapoda</taxon>
        <taxon>Collembola</taxon>
        <taxon>Symphypleona</taxon>
        <taxon>Sminthuridae</taxon>
        <taxon>Allacma</taxon>
    </lineage>
</organism>
<evidence type="ECO:0000313" key="2">
    <source>
        <dbReference type="EMBL" id="CAG7828995.1"/>
    </source>
</evidence>
<feature type="compositionally biased region" description="Basic and acidic residues" evidence="1">
    <location>
        <begin position="107"/>
        <end position="129"/>
    </location>
</feature>
<dbReference type="Proteomes" id="UP000708208">
    <property type="component" value="Unassembled WGS sequence"/>
</dbReference>
<proteinExistence type="predicted"/>